<feature type="compositionally biased region" description="Basic residues" evidence="1">
    <location>
        <begin position="1"/>
        <end position="10"/>
    </location>
</feature>
<name>A0A0N4Z2F3_PARTI</name>
<evidence type="ECO:0000313" key="3">
    <source>
        <dbReference type="WBParaSite" id="PTRK_0000104800.1"/>
    </source>
</evidence>
<proteinExistence type="predicted"/>
<feature type="region of interest" description="Disordered" evidence="1">
    <location>
        <begin position="1"/>
        <end position="37"/>
    </location>
</feature>
<organism evidence="2 3">
    <name type="scientific">Parastrongyloides trichosuri</name>
    <name type="common">Possum-specific nematode worm</name>
    <dbReference type="NCBI Taxonomy" id="131310"/>
    <lineage>
        <taxon>Eukaryota</taxon>
        <taxon>Metazoa</taxon>
        <taxon>Ecdysozoa</taxon>
        <taxon>Nematoda</taxon>
        <taxon>Chromadorea</taxon>
        <taxon>Rhabditida</taxon>
        <taxon>Tylenchina</taxon>
        <taxon>Panagrolaimomorpha</taxon>
        <taxon>Strongyloidoidea</taxon>
        <taxon>Strongyloididae</taxon>
        <taxon>Parastrongyloides</taxon>
    </lineage>
</organism>
<accession>A0A0N4Z2F3</accession>
<evidence type="ECO:0000256" key="1">
    <source>
        <dbReference type="SAM" id="MobiDB-lite"/>
    </source>
</evidence>
<dbReference type="Proteomes" id="UP000038045">
    <property type="component" value="Unplaced"/>
</dbReference>
<sequence length="72" mass="8641">MYKNNWKRNFNKNNGYREGHNYRGRGGGSRKPQRQFNTFNGSYLTHNMLELMNPWEDLEIAYENSLIIVDKI</sequence>
<keyword evidence="2" id="KW-1185">Reference proteome</keyword>
<protein>
    <submittedName>
        <fullName evidence="3">Uncharacterized protein</fullName>
    </submittedName>
</protein>
<evidence type="ECO:0000313" key="2">
    <source>
        <dbReference type="Proteomes" id="UP000038045"/>
    </source>
</evidence>
<dbReference type="WBParaSite" id="PTRK_0000104800.1">
    <property type="protein sequence ID" value="PTRK_0000104800.1"/>
    <property type="gene ID" value="PTRK_0000104800"/>
</dbReference>
<dbReference type="AlphaFoldDB" id="A0A0N4Z2F3"/>
<reference evidence="3" key="1">
    <citation type="submission" date="2017-02" db="UniProtKB">
        <authorList>
            <consortium name="WormBaseParasite"/>
        </authorList>
    </citation>
    <scope>IDENTIFICATION</scope>
</reference>